<reference evidence="1 2" key="1">
    <citation type="submission" date="2021-06" db="EMBL/GenBank/DDBJ databases">
        <title>Caerostris extrusa draft genome.</title>
        <authorList>
            <person name="Kono N."/>
            <person name="Arakawa K."/>
        </authorList>
    </citation>
    <scope>NUCLEOTIDE SEQUENCE [LARGE SCALE GENOMIC DNA]</scope>
</reference>
<dbReference type="AlphaFoldDB" id="A0AAV4XNS1"/>
<dbReference type="Proteomes" id="UP001054945">
    <property type="component" value="Unassembled WGS sequence"/>
</dbReference>
<evidence type="ECO:0000313" key="2">
    <source>
        <dbReference type="Proteomes" id="UP001054945"/>
    </source>
</evidence>
<organism evidence="1 2">
    <name type="scientific">Caerostris extrusa</name>
    <name type="common">Bark spider</name>
    <name type="synonym">Caerostris bankana</name>
    <dbReference type="NCBI Taxonomy" id="172846"/>
    <lineage>
        <taxon>Eukaryota</taxon>
        <taxon>Metazoa</taxon>
        <taxon>Ecdysozoa</taxon>
        <taxon>Arthropoda</taxon>
        <taxon>Chelicerata</taxon>
        <taxon>Arachnida</taxon>
        <taxon>Araneae</taxon>
        <taxon>Araneomorphae</taxon>
        <taxon>Entelegynae</taxon>
        <taxon>Araneoidea</taxon>
        <taxon>Araneidae</taxon>
        <taxon>Caerostris</taxon>
    </lineage>
</organism>
<dbReference type="EMBL" id="BPLR01018085">
    <property type="protein sequence ID" value="GIY96762.1"/>
    <property type="molecule type" value="Genomic_DNA"/>
</dbReference>
<sequence>MDTILLLPEAKLDNFQKEHFLAQNCNISIPNIYITKGTLPKSNQPPPLPNYLSFWKRYAKIQKGLRVCLSAARREIVGSFNISFIQGNFRAIIEDDSGLRSQSNDLISSLGTLGRRMGSNAAYCAQEVLCVRQKGGVEICCFLFPFS</sequence>
<gene>
    <name evidence="1" type="ORF">CEXT_270441</name>
</gene>
<accession>A0AAV4XNS1</accession>
<evidence type="ECO:0000313" key="1">
    <source>
        <dbReference type="EMBL" id="GIY96762.1"/>
    </source>
</evidence>
<proteinExistence type="predicted"/>
<protein>
    <submittedName>
        <fullName evidence="1">Uncharacterized protein</fullName>
    </submittedName>
</protein>
<comment type="caution">
    <text evidence="1">The sequence shown here is derived from an EMBL/GenBank/DDBJ whole genome shotgun (WGS) entry which is preliminary data.</text>
</comment>
<name>A0AAV4XNS1_CAEEX</name>
<keyword evidence="2" id="KW-1185">Reference proteome</keyword>